<keyword evidence="1" id="KW-0472">Membrane</keyword>
<dbReference type="Proteomes" id="UP001597214">
    <property type="component" value="Unassembled WGS sequence"/>
</dbReference>
<protein>
    <submittedName>
        <fullName evidence="2">Uncharacterized protein</fullName>
    </submittedName>
</protein>
<keyword evidence="3" id="KW-1185">Reference proteome</keyword>
<reference evidence="3" key="1">
    <citation type="journal article" date="2019" name="Int. J. Syst. Evol. Microbiol.">
        <title>The Global Catalogue of Microorganisms (GCM) 10K type strain sequencing project: providing services to taxonomists for standard genome sequencing and annotation.</title>
        <authorList>
            <consortium name="The Broad Institute Genomics Platform"/>
            <consortium name="The Broad Institute Genome Sequencing Center for Infectious Disease"/>
            <person name="Wu L."/>
            <person name="Ma J."/>
        </authorList>
    </citation>
    <scope>NUCLEOTIDE SEQUENCE [LARGE SCALE GENOMIC DNA]</scope>
    <source>
        <strain evidence="3">CCUG 49339</strain>
    </source>
</reference>
<name>A0ABW4LV24_9BACI</name>
<proteinExistence type="predicted"/>
<keyword evidence="1" id="KW-0812">Transmembrane</keyword>
<dbReference type="EMBL" id="JBHUEM010000046">
    <property type="protein sequence ID" value="MFD1738741.1"/>
    <property type="molecule type" value="Genomic_DNA"/>
</dbReference>
<comment type="caution">
    <text evidence="2">The sequence shown here is derived from an EMBL/GenBank/DDBJ whole genome shotgun (WGS) entry which is preliminary data.</text>
</comment>
<accession>A0ABW4LV24</accession>
<evidence type="ECO:0000313" key="2">
    <source>
        <dbReference type="EMBL" id="MFD1738741.1"/>
    </source>
</evidence>
<organism evidence="2 3">
    <name type="scientific">Bacillus salitolerans</name>
    <dbReference type="NCBI Taxonomy" id="1437434"/>
    <lineage>
        <taxon>Bacteria</taxon>
        <taxon>Bacillati</taxon>
        <taxon>Bacillota</taxon>
        <taxon>Bacilli</taxon>
        <taxon>Bacillales</taxon>
        <taxon>Bacillaceae</taxon>
        <taxon>Bacillus</taxon>
    </lineage>
</organism>
<feature type="transmembrane region" description="Helical" evidence="1">
    <location>
        <begin position="173"/>
        <end position="194"/>
    </location>
</feature>
<keyword evidence="1" id="KW-1133">Transmembrane helix</keyword>
<sequence>MNRTLKFLSSYISMCLLIGFVTLPIVSAAPDPLEIEKNKVEAPFHIIGTVLKDEIHDDLSEEKGHYYQIRKMTVKVNQRIKSPDITENNSLVEVYYVYIPTWQDIKYTGYHPTNIMVNDEIEVWLERSELGWEPALGMYTVEHLNFAHHRIEPIPEPGWHIVKRKVFTAMFDYTPFFVLGCVLIFVMIVILTTVNNMKLKGN</sequence>
<evidence type="ECO:0000313" key="3">
    <source>
        <dbReference type="Proteomes" id="UP001597214"/>
    </source>
</evidence>
<evidence type="ECO:0000256" key="1">
    <source>
        <dbReference type="SAM" id="Phobius"/>
    </source>
</evidence>
<dbReference type="RefSeq" id="WP_377929961.1">
    <property type="nucleotide sequence ID" value="NZ_JBHUEM010000046.1"/>
</dbReference>
<gene>
    <name evidence="2" type="ORF">ACFSCX_19680</name>
</gene>